<dbReference type="InterPro" id="IPR001345">
    <property type="entry name" value="PG/BPGM_mutase_AS"/>
</dbReference>
<dbReference type="GO" id="GO:0016791">
    <property type="term" value="F:phosphatase activity"/>
    <property type="evidence" value="ECO:0007669"/>
    <property type="project" value="TreeGrafter"/>
</dbReference>
<reference evidence="4 5" key="1">
    <citation type="submission" date="2020-08" db="EMBL/GenBank/DDBJ databases">
        <title>Sequencing the genomes of 1000 actinobacteria strains.</title>
        <authorList>
            <person name="Klenk H.-P."/>
        </authorList>
    </citation>
    <scope>NUCLEOTIDE SEQUENCE [LARGE SCALE GENOMIC DNA]</scope>
    <source>
        <strain evidence="4 5">DSM 43149</strain>
    </source>
</reference>
<protein>
    <submittedName>
        <fullName evidence="4">Broad specificity phosphatase PhoE</fullName>
    </submittedName>
</protein>
<dbReference type="Pfam" id="PF00300">
    <property type="entry name" value="His_Phos_1"/>
    <property type="match status" value="1"/>
</dbReference>
<dbReference type="PANTHER" id="PTHR48100">
    <property type="entry name" value="BROAD-SPECIFICITY PHOSPHATASE YOR283W-RELATED"/>
    <property type="match status" value="1"/>
</dbReference>
<name>A0A7W7I2R4_9ACTN</name>
<dbReference type="GO" id="GO:0005737">
    <property type="term" value="C:cytoplasm"/>
    <property type="evidence" value="ECO:0007669"/>
    <property type="project" value="TreeGrafter"/>
</dbReference>
<evidence type="ECO:0000313" key="4">
    <source>
        <dbReference type="EMBL" id="MBB4765330.1"/>
    </source>
</evidence>
<organism evidence="4 5">
    <name type="scientific">Actinoplanes digitatis</name>
    <dbReference type="NCBI Taxonomy" id="1868"/>
    <lineage>
        <taxon>Bacteria</taxon>
        <taxon>Bacillati</taxon>
        <taxon>Actinomycetota</taxon>
        <taxon>Actinomycetes</taxon>
        <taxon>Micromonosporales</taxon>
        <taxon>Micromonosporaceae</taxon>
        <taxon>Actinoplanes</taxon>
    </lineage>
</organism>
<dbReference type="SUPFAM" id="SSF53254">
    <property type="entry name" value="Phosphoglycerate mutase-like"/>
    <property type="match status" value="1"/>
</dbReference>
<dbReference type="AlphaFoldDB" id="A0A7W7I2R4"/>
<keyword evidence="1" id="KW-0324">Glycolysis</keyword>
<dbReference type="PROSITE" id="PS00175">
    <property type="entry name" value="PG_MUTASE"/>
    <property type="match status" value="1"/>
</dbReference>
<accession>A0A7W7I2R4</accession>
<dbReference type="RefSeq" id="WP_184996403.1">
    <property type="nucleotide sequence ID" value="NZ_BOMK01000035.1"/>
</dbReference>
<dbReference type="CDD" id="cd07067">
    <property type="entry name" value="HP_PGM_like"/>
    <property type="match status" value="1"/>
</dbReference>
<dbReference type="SMART" id="SM00855">
    <property type="entry name" value="PGAM"/>
    <property type="match status" value="1"/>
</dbReference>
<feature type="binding site" evidence="3">
    <location>
        <position position="84"/>
    </location>
    <ligand>
        <name>substrate</name>
    </ligand>
</feature>
<dbReference type="Gene3D" id="3.40.50.1240">
    <property type="entry name" value="Phosphoglycerate mutase-like"/>
    <property type="match status" value="1"/>
</dbReference>
<evidence type="ECO:0000313" key="5">
    <source>
        <dbReference type="Proteomes" id="UP000578112"/>
    </source>
</evidence>
<dbReference type="InterPro" id="IPR029033">
    <property type="entry name" value="His_PPase_superfam"/>
</dbReference>
<evidence type="ECO:0000256" key="3">
    <source>
        <dbReference type="PIRSR" id="PIRSR613078-2"/>
    </source>
</evidence>
<dbReference type="InterPro" id="IPR013078">
    <property type="entry name" value="His_Pase_superF_clade-1"/>
</dbReference>
<feature type="binding site" evidence="3">
    <location>
        <begin position="18"/>
        <end position="25"/>
    </location>
    <ligand>
        <name>substrate</name>
    </ligand>
</feature>
<sequence length="236" mass="25692">MATDFRRTGVVAELIVIRHGQSVANVAFPLADEKGLLESGLTGRDTDVELTDLGVEQARAVGRWLAALPAERVPEVVIVSPYLRARETWRIAADSSGLGLPAPAADERLVDRLLGDLEMLTRAAITARFPDEPARWRAHANEYTYRPPGGENFEDIAARLSLFLDDLNARHAGTRVVVVAHDSVVLMMRYVIEGLDWVGLAAVVAEAGRVLNASITRFDGSSGRLVLDGYNSVEHL</sequence>
<dbReference type="InterPro" id="IPR050275">
    <property type="entry name" value="PGM_Phosphatase"/>
</dbReference>
<dbReference type="PANTHER" id="PTHR48100:SF1">
    <property type="entry name" value="HISTIDINE PHOSPHATASE FAMILY PROTEIN-RELATED"/>
    <property type="match status" value="1"/>
</dbReference>
<feature type="binding site" evidence="3">
    <location>
        <begin position="42"/>
        <end position="43"/>
    </location>
    <ligand>
        <name>substrate</name>
    </ligand>
</feature>
<dbReference type="EMBL" id="JACHNH010000001">
    <property type="protein sequence ID" value="MBB4765330.1"/>
    <property type="molecule type" value="Genomic_DNA"/>
</dbReference>
<evidence type="ECO:0000256" key="1">
    <source>
        <dbReference type="ARBA" id="ARBA00023152"/>
    </source>
</evidence>
<proteinExistence type="predicted"/>
<comment type="caution">
    <text evidence="4">The sequence shown here is derived from an EMBL/GenBank/DDBJ whole genome shotgun (WGS) entry which is preliminary data.</text>
</comment>
<gene>
    <name evidence="4" type="ORF">BJ971_005886</name>
</gene>
<evidence type="ECO:0000256" key="2">
    <source>
        <dbReference type="ARBA" id="ARBA00023235"/>
    </source>
</evidence>
<dbReference type="Proteomes" id="UP000578112">
    <property type="component" value="Unassembled WGS sequence"/>
</dbReference>
<keyword evidence="2" id="KW-0413">Isomerase</keyword>
<keyword evidence="5" id="KW-1185">Reference proteome</keyword>